<dbReference type="AlphaFoldDB" id="L1IF54"/>
<dbReference type="HOGENOM" id="CLU_1323092_0_0_1"/>
<name>L1IF54_GUITC</name>
<gene>
    <name evidence="2" type="ORF">GUITHDRAFT_147184</name>
</gene>
<dbReference type="Proteomes" id="UP000011087">
    <property type="component" value="Unassembled WGS sequence"/>
</dbReference>
<reference evidence="2 4" key="1">
    <citation type="journal article" date="2012" name="Nature">
        <title>Algal genomes reveal evolutionary mosaicism and the fate of nucleomorphs.</title>
        <authorList>
            <consortium name="DOE Joint Genome Institute"/>
            <person name="Curtis B.A."/>
            <person name="Tanifuji G."/>
            <person name="Burki F."/>
            <person name="Gruber A."/>
            <person name="Irimia M."/>
            <person name="Maruyama S."/>
            <person name="Arias M.C."/>
            <person name="Ball S.G."/>
            <person name="Gile G.H."/>
            <person name="Hirakawa Y."/>
            <person name="Hopkins J.F."/>
            <person name="Kuo A."/>
            <person name="Rensing S.A."/>
            <person name="Schmutz J."/>
            <person name="Symeonidi A."/>
            <person name="Elias M."/>
            <person name="Eveleigh R.J."/>
            <person name="Herman E.K."/>
            <person name="Klute M.J."/>
            <person name="Nakayama T."/>
            <person name="Obornik M."/>
            <person name="Reyes-Prieto A."/>
            <person name="Armbrust E.V."/>
            <person name="Aves S.J."/>
            <person name="Beiko R.G."/>
            <person name="Coutinho P."/>
            <person name="Dacks J.B."/>
            <person name="Durnford D.G."/>
            <person name="Fast N.M."/>
            <person name="Green B.R."/>
            <person name="Grisdale C.J."/>
            <person name="Hempel F."/>
            <person name="Henrissat B."/>
            <person name="Hoppner M.P."/>
            <person name="Ishida K."/>
            <person name="Kim E."/>
            <person name="Koreny L."/>
            <person name="Kroth P.G."/>
            <person name="Liu Y."/>
            <person name="Malik S.B."/>
            <person name="Maier U.G."/>
            <person name="McRose D."/>
            <person name="Mock T."/>
            <person name="Neilson J.A."/>
            <person name="Onodera N.T."/>
            <person name="Poole A.M."/>
            <person name="Pritham E.J."/>
            <person name="Richards T.A."/>
            <person name="Rocap G."/>
            <person name="Roy S.W."/>
            <person name="Sarai C."/>
            <person name="Schaack S."/>
            <person name="Shirato S."/>
            <person name="Slamovits C.H."/>
            <person name="Spencer D.F."/>
            <person name="Suzuki S."/>
            <person name="Worden A.Z."/>
            <person name="Zauner S."/>
            <person name="Barry K."/>
            <person name="Bell C."/>
            <person name="Bharti A.K."/>
            <person name="Crow J.A."/>
            <person name="Grimwood J."/>
            <person name="Kramer R."/>
            <person name="Lindquist E."/>
            <person name="Lucas S."/>
            <person name="Salamov A."/>
            <person name="McFadden G.I."/>
            <person name="Lane C.E."/>
            <person name="Keeling P.J."/>
            <person name="Gray M.W."/>
            <person name="Grigoriev I.V."/>
            <person name="Archibald J.M."/>
        </authorList>
    </citation>
    <scope>NUCLEOTIDE SEQUENCE</scope>
    <source>
        <strain evidence="2 4">CCMP2712</strain>
    </source>
</reference>
<keyword evidence="4" id="KW-1185">Reference proteome</keyword>
<dbReference type="EMBL" id="JH993108">
    <property type="protein sequence ID" value="EKX34485.1"/>
    <property type="molecule type" value="Genomic_DNA"/>
</dbReference>
<dbReference type="RefSeq" id="XP_005821465.1">
    <property type="nucleotide sequence ID" value="XM_005821408.1"/>
</dbReference>
<evidence type="ECO:0000256" key="1">
    <source>
        <dbReference type="SAM" id="MobiDB-lite"/>
    </source>
</evidence>
<accession>L1IF54</accession>
<dbReference type="EnsemblProtists" id="EKX34485">
    <property type="protein sequence ID" value="EKX34485"/>
    <property type="gene ID" value="GUITHDRAFT_147184"/>
</dbReference>
<feature type="compositionally biased region" description="Polar residues" evidence="1">
    <location>
        <begin position="1"/>
        <end position="10"/>
    </location>
</feature>
<reference evidence="4" key="2">
    <citation type="submission" date="2012-11" db="EMBL/GenBank/DDBJ databases">
        <authorList>
            <person name="Kuo A."/>
            <person name="Curtis B.A."/>
            <person name="Tanifuji G."/>
            <person name="Burki F."/>
            <person name="Gruber A."/>
            <person name="Irimia M."/>
            <person name="Maruyama S."/>
            <person name="Arias M.C."/>
            <person name="Ball S.G."/>
            <person name="Gile G.H."/>
            <person name="Hirakawa Y."/>
            <person name="Hopkins J.F."/>
            <person name="Rensing S.A."/>
            <person name="Schmutz J."/>
            <person name="Symeonidi A."/>
            <person name="Elias M."/>
            <person name="Eveleigh R.J."/>
            <person name="Herman E.K."/>
            <person name="Klute M.J."/>
            <person name="Nakayama T."/>
            <person name="Obornik M."/>
            <person name="Reyes-Prieto A."/>
            <person name="Armbrust E.V."/>
            <person name="Aves S.J."/>
            <person name="Beiko R.G."/>
            <person name="Coutinho P."/>
            <person name="Dacks J.B."/>
            <person name="Durnford D.G."/>
            <person name="Fast N.M."/>
            <person name="Green B.R."/>
            <person name="Grisdale C."/>
            <person name="Hempe F."/>
            <person name="Henrissat B."/>
            <person name="Hoppner M.P."/>
            <person name="Ishida K.-I."/>
            <person name="Kim E."/>
            <person name="Koreny L."/>
            <person name="Kroth P.G."/>
            <person name="Liu Y."/>
            <person name="Malik S.-B."/>
            <person name="Maier U.G."/>
            <person name="McRose D."/>
            <person name="Mock T."/>
            <person name="Neilson J.A."/>
            <person name="Onodera N.T."/>
            <person name="Poole A.M."/>
            <person name="Pritham E.J."/>
            <person name="Richards T.A."/>
            <person name="Rocap G."/>
            <person name="Roy S.W."/>
            <person name="Sarai C."/>
            <person name="Schaack S."/>
            <person name="Shirato S."/>
            <person name="Slamovits C.H."/>
            <person name="Spencer D.F."/>
            <person name="Suzuki S."/>
            <person name="Worden A.Z."/>
            <person name="Zauner S."/>
            <person name="Barry K."/>
            <person name="Bell C."/>
            <person name="Bharti A.K."/>
            <person name="Crow J.A."/>
            <person name="Grimwood J."/>
            <person name="Kramer R."/>
            <person name="Lindquist E."/>
            <person name="Lucas S."/>
            <person name="Salamov A."/>
            <person name="McFadden G.I."/>
            <person name="Lane C.E."/>
            <person name="Keeling P.J."/>
            <person name="Gray M.W."/>
            <person name="Grigoriev I.V."/>
            <person name="Archibald J.M."/>
        </authorList>
    </citation>
    <scope>NUCLEOTIDE SEQUENCE</scope>
    <source>
        <strain evidence="4">CCMP2712</strain>
    </source>
</reference>
<dbReference type="KEGG" id="gtt:GUITHDRAFT_147184"/>
<protein>
    <submittedName>
        <fullName evidence="2 3">Uncharacterized protein</fullName>
    </submittedName>
</protein>
<sequence>MPSSFPQACTSPLPHDHLCPSSERPTDVECTAELLNVDAAKLHGLSREKQQRLKALAMSIRRRRAGAWTERISRVSSTVGGGGLHHRLRSRWPLQLSFGGSDRPSARLAPRDPGEEGETIATIEEDEGFEDEEASELKPIDDIEECTTLEVIPELTADQLLSYSLAARKKLMALAGSIKYIRQLQDEAGGSIDGIDFPCVKKGRRREE</sequence>
<proteinExistence type="predicted"/>
<evidence type="ECO:0000313" key="3">
    <source>
        <dbReference type="EnsemblProtists" id="EKX34485"/>
    </source>
</evidence>
<evidence type="ECO:0000313" key="2">
    <source>
        <dbReference type="EMBL" id="EKX34485.1"/>
    </source>
</evidence>
<organism evidence="2">
    <name type="scientific">Guillardia theta (strain CCMP2712)</name>
    <name type="common">Cryptophyte</name>
    <dbReference type="NCBI Taxonomy" id="905079"/>
    <lineage>
        <taxon>Eukaryota</taxon>
        <taxon>Cryptophyceae</taxon>
        <taxon>Pyrenomonadales</taxon>
        <taxon>Geminigeraceae</taxon>
        <taxon>Guillardia</taxon>
    </lineage>
</organism>
<feature type="region of interest" description="Disordered" evidence="1">
    <location>
        <begin position="1"/>
        <end position="24"/>
    </location>
</feature>
<evidence type="ECO:0000313" key="4">
    <source>
        <dbReference type="Proteomes" id="UP000011087"/>
    </source>
</evidence>
<dbReference type="GeneID" id="17291224"/>
<dbReference type="PaxDb" id="55529-EKX34485"/>
<reference evidence="3" key="3">
    <citation type="submission" date="2015-06" db="UniProtKB">
        <authorList>
            <consortium name="EnsemblProtists"/>
        </authorList>
    </citation>
    <scope>IDENTIFICATION</scope>
</reference>